<name>A0A4R7BAI4_9NEIS</name>
<feature type="transmembrane region" description="Helical" evidence="9">
    <location>
        <begin position="76"/>
        <end position="94"/>
    </location>
</feature>
<evidence type="ECO:0000256" key="3">
    <source>
        <dbReference type="ARBA" id="ARBA00022449"/>
    </source>
</evidence>
<feature type="transmembrane region" description="Helical" evidence="9">
    <location>
        <begin position="106"/>
        <end position="127"/>
    </location>
</feature>
<keyword evidence="7" id="KW-0406">Ion transport</keyword>
<keyword evidence="8 9" id="KW-0472">Membrane</keyword>
<dbReference type="GO" id="GO:1902600">
    <property type="term" value="P:proton transmembrane transport"/>
    <property type="evidence" value="ECO:0007669"/>
    <property type="project" value="InterPro"/>
</dbReference>
<dbReference type="GO" id="GO:0005886">
    <property type="term" value="C:plasma membrane"/>
    <property type="evidence" value="ECO:0007669"/>
    <property type="project" value="UniProtKB-SubCell"/>
</dbReference>
<dbReference type="Pfam" id="PF00999">
    <property type="entry name" value="Na_H_Exchanger"/>
    <property type="match status" value="1"/>
</dbReference>
<dbReference type="EMBL" id="SNZP01000002">
    <property type="protein sequence ID" value="TDR81914.1"/>
    <property type="molecule type" value="Genomic_DNA"/>
</dbReference>
<accession>A0A4R7BAI4</accession>
<sequence>MHPRDVSAKANGHVMTVAHGSLLIGLLLITMLLTGTLLARLPVSAAMVYLGLGYLLGPGGMGIVEADPFSQANALALMSEVAVLISIFAIGLKLNAPLRDRRWIAAFRLAFPVMAMTVGLIACVGVLGLGLPLGAAVLLGGILAPTDPVLATGIQAESGTSPDRVRFSLAGEGALNDGSAFPFVLLGLGLLGLHPLGSLGWHWLVVDLLWSTVGGLLIGAVLGTLIGTLVVYMRTRYRNALGLNEFLTLGLIAVSYGVAQSCLASGFLAVFAAGLAISRVKDLPITSKLAHELLNISASGARDNWFTHPHHASSAMNRAIRGFNEQLEKLAELFIVLVVGILLPSIAPFAAAWWFIPVLFLLVRPLAIVTGMAGEPFRRDQMIIIGWFGIRGIGSIFYLMYALAQGVTGPLAQDLVSLTLLTVATSIMVHGISAFPLMTWYVARKQRDGTP</sequence>
<keyword evidence="5 9" id="KW-0812">Transmembrane</keyword>
<evidence type="ECO:0000256" key="2">
    <source>
        <dbReference type="ARBA" id="ARBA00022448"/>
    </source>
</evidence>
<keyword evidence="4" id="KW-1003">Cell membrane</keyword>
<evidence type="ECO:0000256" key="1">
    <source>
        <dbReference type="ARBA" id="ARBA00004651"/>
    </source>
</evidence>
<dbReference type="AlphaFoldDB" id="A0A4R7BAI4"/>
<evidence type="ECO:0000256" key="5">
    <source>
        <dbReference type="ARBA" id="ARBA00022692"/>
    </source>
</evidence>
<dbReference type="Proteomes" id="UP000295611">
    <property type="component" value="Unassembled WGS sequence"/>
</dbReference>
<evidence type="ECO:0000313" key="11">
    <source>
        <dbReference type="EMBL" id="TDR81914.1"/>
    </source>
</evidence>
<feature type="transmembrane region" description="Helical" evidence="9">
    <location>
        <begin position="20"/>
        <end position="39"/>
    </location>
</feature>
<gene>
    <name evidence="11" type="ORF">DFP86_10224</name>
</gene>
<evidence type="ECO:0000256" key="7">
    <source>
        <dbReference type="ARBA" id="ARBA00023065"/>
    </source>
</evidence>
<reference evidence="11 12" key="1">
    <citation type="submission" date="2019-03" db="EMBL/GenBank/DDBJ databases">
        <title>Genomic Encyclopedia of Type Strains, Phase III (KMG-III): the genomes of soil and plant-associated and newly described type strains.</title>
        <authorList>
            <person name="Whitman W."/>
        </authorList>
    </citation>
    <scope>NUCLEOTIDE SEQUENCE [LARGE SCALE GENOMIC DNA]</scope>
    <source>
        <strain evidence="11 12">CECT 8976</strain>
    </source>
</reference>
<evidence type="ECO:0000256" key="9">
    <source>
        <dbReference type="SAM" id="Phobius"/>
    </source>
</evidence>
<dbReference type="InterPro" id="IPR038770">
    <property type="entry name" value="Na+/solute_symporter_sf"/>
</dbReference>
<comment type="subcellular location">
    <subcellularLocation>
        <location evidence="1">Cell membrane</location>
        <topology evidence="1">Multi-pass membrane protein</topology>
    </subcellularLocation>
</comment>
<feature type="transmembrane region" description="Helical" evidence="9">
    <location>
        <begin position="174"/>
        <end position="196"/>
    </location>
</feature>
<dbReference type="PANTHER" id="PTHR32507:SF8">
    <property type="entry name" value="CNH1P"/>
    <property type="match status" value="1"/>
</dbReference>
<feature type="domain" description="Cation/H+ exchanger transmembrane" evidence="10">
    <location>
        <begin position="29"/>
        <end position="440"/>
    </location>
</feature>
<organism evidence="11 12">
    <name type="scientific">Paludibacterium purpuratum</name>
    <dbReference type="NCBI Taxonomy" id="1144873"/>
    <lineage>
        <taxon>Bacteria</taxon>
        <taxon>Pseudomonadati</taxon>
        <taxon>Pseudomonadota</taxon>
        <taxon>Betaproteobacteria</taxon>
        <taxon>Neisseriales</taxon>
        <taxon>Chromobacteriaceae</taxon>
        <taxon>Paludibacterium</taxon>
    </lineage>
</organism>
<evidence type="ECO:0000259" key="10">
    <source>
        <dbReference type="Pfam" id="PF00999"/>
    </source>
</evidence>
<feature type="transmembrane region" description="Helical" evidence="9">
    <location>
        <begin position="333"/>
        <end position="363"/>
    </location>
</feature>
<keyword evidence="6 9" id="KW-1133">Transmembrane helix</keyword>
<dbReference type="PANTHER" id="PTHR32507">
    <property type="entry name" value="NA(+)/H(+) ANTIPORTER 1"/>
    <property type="match status" value="1"/>
</dbReference>
<feature type="transmembrane region" description="Helical" evidence="9">
    <location>
        <begin position="416"/>
        <end position="443"/>
    </location>
</feature>
<feature type="transmembrane region" description="Helical" evidence="9">
    <location>
        <begin position="246"/>
        <end position="277"/>
    </location>
</feature>
<evidence type="ECO:0000313" key="12">
    <source>
        <dbReference type="Proteomes" id="UP000295611"/>
    </source>
</evidence>
<proteinExistence type="predicted"/>
<dbReference type="InterPro" id="IPR006153">
    <property type="entry name" value="Cation/H_exchanger_TM"/>
</dbReference>
<dbReference type="Gene3D" id="1.20.1530.20">
    <property type="match status" value="1"/>
</dbReference>
<dbReference type="GO" id="GO:0015297">
    <property type="term" value="F:antiporter activity"/>
    <property type="evidence" value="ECO:0007669"/>
    <property type="project" value="UniProtKB-KW"/>
</dbReference>
<evidence type="ECO:0000256" key="4">
    <source>
        <dbReference type="ARBA" id="ARBA00022475"/>
    </source>
</evidence>
<evidence type="ECO:0000256" key="8">
    <source>
        <dbReference type="ARBA" id="ARBA00023136"/>
    </source>
</evidence>
<keyword evidence="12" id="KW-1185">Reference proteome</keyword>
<feature type="transmembrane region" description="Helical" evidence="9">
    <location>
        <begin position="384"/>
        <end position="404"/>
    </location>
</feature>
<comment type="caution">
    <text evidence="11">The sequence shown here is derived from an EMBL/GenBank/DDBJ whole genome shotgun (WGS) entry which is preliminary data.</text>
</comment>
<evidence type="ECO:0000256" key="6">
    <source>
        <dbReference type="ARBA" id="ARBA00022989"/>
    </source>
</evidence>
<feature type="transmembrane region" description="Helical" evidence="9">
    <location>
        <begin position="46"/>
        <end position="64"/>
    </location>
</feature>
<protein>
    <submittedName>
        <fullName evidence="11">Sodium/proton antiporter (CPA1 family)</fullName>
    </submittedName>
</protein>
<feature type="transmembrane region" description="Helical" evidence="9">
    <location>
        <begin position="208"/>
        <end position="234"/>
    </location>
</feature>
<keyword evidence="2" id="KW-0813">Transport</keyword>
<keyword evidence="3" id="KW-0050">Antiport</keyword>